<dbReference type="EMBL" id="JBGBPQ010000019">
    <property type="protein sequence ID" value="KAL1504911.1"/>
    <property type="molecule type" value="Genomic_DNA"/>
</dbReference>
<feature type="compositionally biased region" description="Low complexity" evidence="1">
    <location>
        <begin position="149"/>
        <end position="171"/>
    </location>
</feature>
<organism evidence="2 3">
    <name type="scientific">Prymnesium parvum</name>
    <name type="common">Toxic golden alga</name>
    <dbReference type="NCBI Taxonomy" id="97485"/>
    <lineage>
        <taxon>Eukaryota</taxon>
        <taxon>Haptista</taxon>
        <taxon>Haptophyta</taxon>
        <taxon>Prymnesiophyceae</taxon>
        <taxon>Prymnesiales</taxon>
        <taxon>Prymnesiaceae</taxon>
        <taxon>Prymnesium</taxon>
    </lineage>
</organism>
<protein>
    <recommendedName>
        <fullName evidence="4">Tetratricopeptide repeat-containing protein</fullName>
    </recommendedName>
</protein>
<proteinExistence type="predicted"/>
<name>A0AB34ITZ0_PRYPA</name>
<evidence type="ECO:0000256" key="1">
    <source>
        <dbReference type="SAM" id="MobiDB-lite"/>
    </source>
</evidence>
<feature type="region of interest" description="Disordered" evidence="1">
    <location>
        <begin position="144"/>
        <end position="171"/>
    </location>
</feature>
<feature type="region of interest" description="Disordered" evidence="1">
    <location>
        <begin position="27"/>
        <end position="52"/>
    </location>
</feature>
<dbReference type="PROSITE" id="PS50096">
    <property type="entry name" value="IQ"/>
    <property type="match status" value="1"/>
</dbReference>
<dbReference type="Gene3D" id="1.25.40.10">
    <property type="entry name" value="Tetratricopeptide repeat domain"/>
    <property type="match status" value="1"/>
</dbReference>
<keyword evidence="3" id="KW-1185">Reference proteome</keyword>
<feature type="region of interest" description="Disordered" evidence="1">
    <location>
        <begin position="370"/>
        <end position="399"/>
    </location>
</feature>
<feature type="compositionally biased region" description="Acidic residues" evidence="1">
    <location>
        <begin position="380"/>
        <end position="399"/>
    </location>
</feature>
<comment type="caution">
    <text evidence="2">The sequence shown here is derived from an EMBL/GenBank/DDBJ whole genome shotgun (WGS) entry which is preliminary data.</text>
</comment>
<evidence type="ECO:0008006" key="4">
    <source>
        <dbReference type="Google" id="ProtNLM"/>
    </source>
</evidence>
<dbReference type="InterPro" id="IPR011990">
    <property type="entry name" value="TPR-like_helical_dom_sf"/>
</dbReference>
<sequence length="677" mass="74594">MAWEPLRLPRSHDSVCHPEPLPVVLALPSTSPTHATGAEPPALPRAASPVVKRGRRPLRGQRLFDTALLVSEAANRAAAWPYTPPELDPVDPPCPLSSSLGRPRSSLLLPPEAHIAKQSLQDLKIELLRATVRAFDETLCCSPTKEAEPAGASADASDSLAAEEVQGEGAAEEQVLASEASIAEAAAQGEGASAAGVERELPSEVSTVLDELDPAIVEAYHALPVRKKAAPPLPAESPSRVESLRQALELDERFLGVHSPFLLPLLCGLGCALVKAGKAEEALVLGERATEILLRELAQLMETHGAYECACKLYRMRRVVAIECFSDSSLQRMAAAHDLAMILLHVYKIKRPRRDVAAARSLSLAMAKGRSSSSLNDSSSSEEDEEEVVNEEASAEEDEALREARQGAALWMTDVNLSDAITPLHINFANVQEAYDLLQECLMIEANHSRIGDDGTSKPRAFPDWLADFNPEEIDDTRWWWSIGDSTRLGLCEIRQLRGDWQGAMDDLYRMSCVQQKREGTDPEQKLMVFGRLADLARRYDSSLAVWPLEQTLDVLLTEVRPFDAPDKLQEVKDELIELLCHLGRHAAVTRILNKCGDELQSATFDTSMRRMQIVHFNQQQAAMLLQRVARGMLARSRRSMEERAAVSAQARVVPRPCPGHLERLCFYRCAHRTPRS</sequence>
<feature type="compositionally biased region" description="Low complexity" evidence="1">
    <location>
        <begin position="370"/>
        <end position="379"/>
    </location>
</feature>
<evidence type="ECO:0000313" key="3">
    <source>
        <dbReference type="Proteomes" id="UP001515480"/>
    </source>
</evidence>
<reference evidence="2 3" key="1">
    <citation type="journal article" date="2024" name="Science">
        <title>Giant polyketide synthase enzymes in the biosynthesis of giant marine polyether toxins.</title>
        <authorList>
            <person name="Fallon T.R."/>
            <person name="Shende V.V."/>
            <person name="Wierzbicki I.H."/>
            <person name="Pendleton A.L."/>
            <person name="Watervoot N.F."/>
            <person name="Auber R.P."/>
            <person name="Gonzalez D.J."/>
            <person name="Wisecaver J.H."/>
            <person name="Moore B.S."/>
        </authorList>
    </citation>
    <scope>NUCLEOTIDE SEQUENCE [LARGE SCALE GENOMIC DNA]</scope>
    <source>
        <strain evidence="2 3">12B1</strain>
    </source>
</reference>
<accession>A0AB34ITZ0</accession>
<dbReference type="SUPFAM" id="SSF48452">
    <property type="entry name" value="TPR-like"/>
    <property type="match status" value="1"/>
</dbReference>
<gene>
    <name evidence="2" type="ORF">AB1Y20_008678</name>
</gene>
<evidence type="ECO:0000313" key="2">
    <source>
        <dbReference type="EMBL" id="KAL1504911.1"/>
    </source>
</evidence>
<dbReference type="AlphaFoldDB" id="A0AB34ITZ0"/>
<dbReference type="Proteomes" id="UP001515480">
    <property type="component" value="Unassembled WGS sequence"/>
</dbReference>